<dbReference type="SUPFAM" id="SSF47113">
    <property type="entry name" value="Histone-fold"/>
    <property type="match status" value="1"/>
</dbReference>
<keyword evidence="6" id="KW-0238">DNA-binding</keyword>
<evidence type="ECO:0000256" key="4">
    <source>
        <dbReference type="ARBA" id="ARBA00022454"/>
    </source>
</evidence>
<dbReference type="InterPro" id="IPR007125">
    <property type="entry name" value="H2A/H2B/H3"/>
</dbReference>
<keyword evidence="5" id="KW-0597">Phosphoprotein</keyword>
<dbReference type="GO" id="GO:0046982">
    <property type="term" value="F:protein heterodimerization activity"/>
    <property type="evidence" value="ECO:0007669"/>
    <property type="project" value="InterPro"/>
</dbReference>
<evidence type="ECO:0000256" key="1">
    <source>
        <dbReference type="ARBA" id="ARBA00004123"/>
    </source>
</evidence>
<keyword evidence="4" id="KW-0158">Chromosome</keyword>
<sequence>MRTALQHMPKKEEPVSQHHRATWMAPTKSNGRERATPQQPTSPTPTLHRTGRHTASAAHNLNRTHSRHAALTRGDLPTPDPRARQFGPTRALGSTLAIRGGNDPGHGPRAPPASAAVRSRRRKHTRGRSEPSAQPRAGGYTNRGFLAINRRPPLGLAIFLRLLPPRAGARASTPPTPQPPIRSVRPERSGALREEEERGKMARTKQTARKSTGGKAPRKQLATKAARKSAPTTGGVKKPHRYRPGTVALREIRKYQKSTELLIRKLPFQRLVREIAQDFKTDLRFQSHAVLALQEAAEAYLVGLFEDTNLCAIHAKRVTIMPKDIQLARRIRGERA</sequence>
<name>J3LPE6_ORYBR</name>
<dbReference type="GO" id="GO:0005634">
    <property type="term" value="C:nucleus"/>
    <property type="evidence" value="ECO:0007669"/>
    <property type="project" value="UniProtKB-SubCell"/>
</dbReference>
<dbReference type="EnsemblPlants" id="OB03G29220.1">
    <property type="protein sequence ID" value="OB03G29220.1"/>
    <property type="gene ID" value="OB03G29220"/>
</dbReference>
<evidence type="ECO:0000256" key="3">
    <source>
        <dbReference type="ARBA" id="ARBA00010343"/>
    </source>
</evidence>
<comment type="similarity">
    <text evidence="3">Belongs to the histone H3 family.</text>
</comment>
<evidence type="ECO:0000256" key="2">
    <source>
        <dbReference type="ARBA" id="ARBA00004286"/>
    </source>
</evidence>
<evidence type="ECO:0000256" key="5">
    <source>
        <dbReference type="ARBA" id="ARBA00022553"/>
    </source>
</evidence>
<dbReference type="AlphaFoldDB" id="J3LPE6"/>
<dbReference type="FunFam" id="1.10.20.10:FF:000044">
    <property type="entry name" value="Histone H3.3"/>
    <property type="match status" value="1"/>
</dbReference>
<dbReference type="SMART" id="SM00428">
    <property type="entry name" value="H3"/>
    <property type="match status" value="1"/>
</dbReference>
<evidence type="ECO:0000256" key="8">
    <source>
        <dbReference type="ARBA" id="ARBA00023269"/>
    </source>
</evidence>
<dbReference type="CDD" id="cd22911">
    <property type="entry name" value="HFD_H3"/>
    <property type="match status" value="1"/>
</dbReference>
<keyword evidence="8" id="KW-0544">Nucleosome core</keyword>
<dbReference type="HOGENOM" id="CLU_071419_0_0_1"/>
<reference evidence="11" key="1">
    <citation type="journal article" date="2013" name="Nat. Commun.">
        <title>Whole-genome sequencing of Oryza brachyantha reveals mechanisms underlying Oryza genome evolution.</title>
        <authorList>
            <person name="Chen J."/>
            <person name="Huang Q."/>
            <person name="Gao D."/>
            <person name="Wang J."/>
            <person name="Lang Y."/>
            <person name="Liu T."/>
            <person name="Li B."/>
            <person name="Bai Z."/>
            <person name="Luis Goicoechea J."/>
            <person name="Liang C."/>
            <person name="Chen C."/>
            <person name="Zhang W."/>
            <person name="Sun S."/>
            <person name="Liao Y."/>
            <person name="Zhang X."/>
            <person name="Yang L."/>
            <person name="Song C."/>
            <person name="Wang M."/>
            <person name="Shi J."/>
            <person name="Liu G."/>
            <person name="Liu J."/>
            <person name="Zhou H."/>
            <person name="Zhou W."/>
            <person name="Yu Q."/>
            <person name="An N."/>
            <person name="Chen Y."/>
            <person name="Cai Q."/>
            <person name="Wang B."/>
            <person name="Liu B."/>
            <person name="Min J."/>
            <person name="Huang Y."/>
            <person name="Wu H."/>
            <person name="Li Z."/>
            <person name="Zhang Y."/>
            <person name="Yin Y."/>
            <person name="Song W."/>
            <person name="Jiang J."/>
            <person name="Jackson S.A."/>
            <person name="Wing R.A."/>
            <person name="Wang J."/>
            <person name="Chen M."/>
        </authorList>
    </citation>
    <scope>NUCLEOTIDE SEQUENCE [LARGE SCALE GENOMIC DNA]</scope>
    <source>
        <strain evidence="11">cv. IRGC 101232</strain>
    </source>
</reference>
<feature type="compositionally biased region" description="Basic and acidic residues" evidence="9">
    <location>
        <begin position="184"/>
        <end position="200"/>
    </location>
</feature>
<dbReference type="PROSITE" id="PS00322">
    <property type="entry name" value="HISTONE_H3_1"/>
    <property type="match status" value="1"/>
</dbReference>
<feature type="region of interest" description="Disordered" evidence="9">
    <location>
        <begin position="168"/>
        <end position="242"/>
    </location>
</feature>
<feature type="domain" description="Core Histone H2A/H2B/H3" evidence="10">
    <location>
        <begin position="244"/>
        <end position="331"/>
    </location>
</feature>
<dbReference type="Gramene" id="OB03G29220.1">
    <property type="protein sequence ID" value="OB03G29220.1"/>
    <property type="gene ID" value="OB03G29220"/>
</dbReference>
<feature type="compositionally biased region" description="Low complexity" evidence="9">
    <location>
        <begin position="36"/>
        <end position="46"/>
    </location>
</feature>
<dbReference type="GO" id="GO:0003677">
    <property type="term" value="F:DNA binding"/>
    <property type="evidence" value="ECO:0007669"/>
    <property type="project" value="UniProtKB-KW"/>
</dbReference>
<evidence type="ECO:0000313" key="12">
    <source>
        <dbReference type="Proteomes" id="UP000006038"/>
    </source>
</evidence>
<dbReference type="eggNOG" id="KOG1745">
    <property type="taxonomic scope" value="Eukaryota"/>
</dbReference>
<organism evidence="11">
    <name type="scientific">Oryza brachyantha</name>
    <name type="common">malo sina</name>
    <dbReference type="NCBI Taxonomy" id="4533"/>
    <lineage>
        <taxon>Eukaryota</taxon>
        <taxon>Viridiplantae</taxon>
        <taxon>Streptophyta</taxon>
        <taxon>Embryophyta</taxon>
        <taxon>Tracheophyta</taxon>
        <taxon>Spermatophyta</taxon>
        <taxon>Magnoliopsida</taxon>
        <taxon>Liliopsida</taxon>
        <taxon>Poales</taxon>
        <taxon>Poaceae</taxon>
        <taxon>BOP clade</taxon>
        <taxon>Oryzoideae</taxon>
        <taxon>Oryzeae</taxon>
        <taxon>Oryzinae</taxon>
        <taxon>Oryza</taxon>
    </lineage>
</organism>
<dbReference type="Proteomes" id="UP000006038">
    <property type="component" value="Chromosome 3"/>
</dbReference>
<evidence type="ECO:0000313" key="11">
    <source>
        <dbReference type="EnsemblPlants" id="OB03G29220.1"/>
    </source>
</evidence>
<accession>J3LPE6</accession>
<dbReference type="FunFam" id="1.10.20.10:FF:000078">
    <property type="entry name" value="Histone H3"/>
    <property type="match status" value="1"/>
</dbReference>
<dbReference type="InterPro" id="IPR000164">
    <property type="entry name" value="Histone_H3/CENP-A"/>
</dbReference>
<dbReference type="PANTHER" id="PTHR11426">
    <property type="entry name" value="HISTONE H3"/>
    <property type="match status" value="1"/>
</dbReference>
<keyword evidence="12" id="KW-1185">Reference proteome</keyword>
<dbReference type="PROSITE" id="PS00959">
    <property type="entry name" value="HISTONE_H3_2"/>
    <property type="match status" value="1"/>
</dbReference>
<protein>
    <recommendedName>
        <fullName evidence="10">Core Histone H2A/H2B/H3 domain-containing protein</fullName>
    </recommendedName>
</protein>
<evidence type="ECO:0000259" key="10">
    <source>
        <dbReference type="Pfam" id="PF00125"/>
    </source>
</evidence>
<dbReference type="PRINTS" id="PR00622">
    <property type="entry name" value="HISTONEH3"/>
</dbReference>
<comment type="subcellular location">
    <subcellularLocation>
        <location evidence="2">Chromosome</location>
    </subcellularLocation>
    <subcellularLocation>
        <location evidence="1">Nucleus</location>
    </subcellularLocation>
</comment>
<dbReference type="GO" id="GO:0000786">
    <property type="term" value="C:nucleosome"/>
    <property type="evidence" value="ECO:0007669"/>
    <property type="project" value="UniProtKB-KW"/>
</dbReference>
<reference evidence="11" key="2">
    <citation type="submission" date="2013-04" db="UniProtKB">
        <authorList>
            <consortium name="EnsemblPlants"/>
        </authorList>
    </citation>
    <scope>IDENTIFICATION</scope>
</reference>
<dbReference type="STRING" id="4533.J3LPE6"/>
<evidence type="ECO:0000256" key="6">
    <source>
        <dbReference type="ARBA" id="ARBA00023125"/>
    </source>
</evidence>
<evidence type="ECO:0000256" key="9">
    <source>
        <dbReference type="SAM" id="MobiDB-lite"/>
    </source>
</evidence>
<proteinExistence type="inferred from homology"/>
<evidence type="ECO:0000256" key="7">
    <source>
        <dbReference type="ARBA" id="ARBA00023242"/>
    </source>
</evidence>
<dbReference type="GO" id="GO:0030527">
    <property type="term" value="F:structural constituent of chromatin"/>
    <property type="evidence" value="ECO:0007669"/>
    <property type="project" value="InterPro"/>
</dbReference>
<dbReference type="Gene3D" id="1.10.20.10">
    <property type="entry name" value="Histone, subunit A"/>
    <property type="match status" value="1"/>
</dbReference>
<keyword evidence="7" id="KW-0539">Nucleus</keyword>
<feature type="region of interest" description="Disordered" evidence="9">
    <location>
        <begin position="1"/>
        <end position="144"/>
    </location>
</feature>
<dbReference type="InterPro" id="IPR009072">
    <property type="entry name" value="Histone-fold"/>
</dbReference>
<dbReference type="Pfam" id="PF00125">
    <property type="entry name" value="Histone"/>
    <property type="match status" value="1"/>
</dbReference>